<dbReference type="RefSeq" id="WP_326840197.1">
    <property type="nucleotide sequence ID" value="NZ_SVNY01000002.1"/>
</dbReference>
<dbReference type="CDD" id="cd00371">
    <property type="entry name" value="HMA"/>
    <property type="match status" value="1"/>
</dbReference>
<feature type="transmembrane region" description="Helical" evidence="2">
    <location>
        <begin position="355"/>
        <end position="373"/>
    </location>
</feature>
<feature type="domain" description="HMA" evidence="3">
    <location>
        <begin position="6"/>
        <end position="72"/>
    </location>
</feature>
<dbReference type="Gene3D" id="2.60.40.420">
    <property type="entry name" value="Cupredoxins - blue copper proteins"/>
    <property type="match status" value="3"/>
</dbReference>
<dbReference type="SUPFAM" id="SSF55008">
    <property type="entry name" value="HMA, heavy metal-associated domain"/>
    <property type="match status" value="1"/>
</dbReference>
<keyword evidence="1" id="KW-0479">Metal-binding</keyword>
<dbReference type="AlphaFoldDB" id="A0A928KQZ5"/>
<feature type="transmembrane region" description="Helical" evidence="2">
    <location>
        <begin position="212"/>
        <end position="235"/>
    </location>
</feature>
<dbReference type="SUPFAM" id="SSF49503">
    <property type="entry name" value="Cupredoxins"/>
    <property type="match status" value="2"/>
</dbReference>
<organism evidence="4 5">
    <name type="scientific">Faecalispora sporosphaeroides</name>
    <dbReference type="NCBI Taxonomy" id="1549"/>
    <lineage>
        <taxon>Bacteria</taxon>
        <taxon>Bacillati</taxon>
        <taxon>Bacillota</taxon>
        <taxon>Clostridia</taxon>
        <taxon>Eubacteriales</taxon>
        <taxon>Oscillospiraceae</taxon>
        <taxon>Faecalispora</taxon>
    </lineage>
</organism>
<keyword evidence="2" id="KW-0472">Membrane</keyword>
<keyword evidence="2" id="KW-0812">Transmembrane</keyword>
<feature type="transmembrane region" description="Helical" evidence="2">
    <location>
        <begin position="261"/>
        <end position="283"/>
    </location>
</feature>
<keyword evidence="2" id="KW-1133">Transmembrane helix</keyword>
<dbReference type="PANTHER" id="PTHR42208:SF1">
    <property type="entry name" value="HEAVY METAL TRANSPORTER"/>
    <property type="match status" value="1"/>
</dbReference>
<dbReference type="GO" id="GO:0046872">
    <property type="term" value="F:metal ion binding"/>
    <property type="evidence" value="ECO:0007669"/>
    <property type="project" value="UniProtKB-KW"/>
</dbReference>
<proteinExistence type="predicted"/>
<feature type="transmembrane region" description="Helical" evidence="2">
    <location>
        <begin position="81"/>
        <end position="99"/>
    </location>
</feature>
<accession>A0A928KQZ5</accession>
<reference evidence="4" key="1">
    <citation type="submission" date="2019-04" db="EMBL/GenBank/DDBJ databases">
        <title>Evolution of Biomass-Degrading Anaerobic Consortia Revealed by Metagenomics.</title>
        <authorList>
            <person name="Peng X."/>
        </authorList>
    </citation>
    <scope>NUCLEOTIDE SEQUENCE</scope>
    <source>
        <strain evidence="4">SIG551</strain>
    </source>
</reference>
<dbReference type="PANTHER" id="PTHR42208">
    <property type="entry name" value="HEAVY METAL TRANSPORTER-RELATED"/>
    <property type="match status" value="1"/>
</dbReference>
<protein>
    <submittedName>
        <fullName evidence="4">Heavy metal transporter</fullName>
    </submittedName>
</protein>
<dbReference type="PROSITE" id="PS01047">
    <property type="entry name" value="HMA_1"/>
    <property type="match status" value="1"/>
</dbReference>
<dbReference type="InterPro" id="IPR039447">
    <property type="entry name" value="UreH-like_TM_dom"/>
</dbReference>
<comment type="caution">
    <text evidence="4">The sequence shown here is derived from an EMBL/GenBank/DDBJ whole genome shotgun (WGS) entry which is preliminary data.</text>
</comment>
<gene>
    <name evidence="4" type="ORF">E7512_05990</name>
</gene>
<feature type="transmembrane region" description="Helical" evidence="2">
    <location>
        <begin position="119"/>
        <end position="143"/>
    </location>
</feature>
<dbReference type="PROSITE" id="PS50846">
    <property type="entry name" value="HMA_2"/>
    <property type="match status" value="1"/>
</dbReference>
<dbReference type="InterPro" id="IPR008972">
    <property type="entry name" value="Cupredoxin"/>
</dbReference>
<evidence type="ECO:0000313" key="4">
    <source>
        <dbReference type="EMBL" id="MBE6833123.1"/>
    </source>
</evidence>
<feature type="transmembrane region" description="Helical" evidence="2">
    <location>
        <begin position="324"/>
        <end position="343"/>
    </location>
</feature>
<evidence type="ECO:0000259" key="3">
    <source>
        <dbReference type="PROSITE" id="PS50846"/>
    </source>
</evidence>
<dbReference type="InterPro" id="IPR036163">
    <property type="entry name" value="HMA_dom_sf"/>
</dbReference>
<evidence type="ECO:0000256" key="2">
    <source>
        <dbReference type="SAM" id="Phobius"/>
    </source>
</evidence>
<dbReference type="InterPro" id="IPR006121">
    <property type="entry name" value="HMA_dom"/>
</dbReference>
<evidence type="ECO:0000313" key="5">
    <source>
        <dbReference type="Proteomes" id="UP000754750"/>
    </source>
</evidence>
<name>A0A928KQZ5_9FIRM</name>
<dbReference type="InterPro" id="IPR017969">
    <property type="entry name" value="Heavy-metal-associated_CS"/>
</dbReference>
<dbReference type="Gene3D" id="3.30.70.100">
    <property type="match status" value="1"/>
</dbReference>
<feature type="transmembrane region" description="Helical" evidence="2">
    <location>
        <begin position="380"/>
        <end position="400"/>
    </location>
</feature>
<sequence>MESAVKSKRLHIGGMTCVNCQNKIEAKLRNTAGVKSAKVSYNDGTAEITYDTDLVSLHDICAVIEKLDYQVLAERKSSSPGVGGIVGMLVIIVSLYVLLQQFGILNLLVPSQLADTRMGYGMLFVVGLITSLHCVAMCGGINLSQCIPRGEAQGPGAPEDAKTSRFSTVAPAAWYNLGRVVSYTAVGFILGAIGLLFGGGSGAGVPVLAQGILKLIAGVFMVVMGINMLGLFPWLRRLQPRVPGFIARRVNMEKARNKSPLIVGLLNGFMPCGPLQSMQIVALASGNPFAGALSMLLFSLGTVPLMLGLGSLVSALGKKFANRVMRVGAVLVVVLGLAMLSQGGSLSGFLPPDRLLAVILALCAVGVVASVPFRKPDQKTASTIAASVVAVMAIAAWSTWSTTAAAAGSSSAGSGTQIVDGKQVVASTLSSGQYPNITVQAGTPVKWVINAPEGSINGCNYQINIPEFGITKYSFQTGENVIEFNPTAAGKFQYSCWMGMIHGSITVTQAGAPASASPNPVGNNAAGAVPAGYQIPTDRLAIAKETKYAGSYRVQEVTVKLTEQGFSPAVVVVQSGMDVKWNIVNAASDQQSTTQILIPDYATKLIVNQGENPVFFSPEKSFDFSTGDNAYYGYVKVVDSLKNVDEAAVKKEVAAFRTMIWPPETFETGAGEADADAARAAESTVKDGVQYVTSTVSSGGYGAIRVQQGVPVKWTLKAPEGSLNGCNQSIVIPEYDLKIDLKTGDNRIAFTPKRSGTFAFSCWMGMVRSSITVVGKDGTVAAAQDDGSDELPDGCCG</sequence>
<feature type="transmembrane region" description="Helical" evidence="2">
    <location>
        <begin position="180"/>
        <end position="200"/>
    </location>
</feature>
<dbReference type="FunFam" id="3.30.70.100:FF:000001">
    <property type="entry name" value="ATPase copper transporting beta"/>
    <property type="match status" value="1"/>
</dbReference>
<feature type="transmembrane region" description="Helical" evidence="2">
    <location>
        <begin position="289"/>
        <end position="312"/>
    </location>
</feature>
<evidence type="ECO:0000256" key="1">
    <source>
        <dbReference type="ARBA" id="ARBA00022723"/>
    </source>
</evidence>
<dbReference type="EMBL" id="SVNY01000002">
    <property type="protein sequence ID" value="MBE6833123.1"/>
    <property type="molecule type" value="Genomic_DNA"/>
</dbReference>
<dbReference type="Pfam" id="PF00403">
    <property type="entry name" value="HMA"/>
    <property type="match status" value="1"/>
</dbReference>
<dbReference type="Pfam" id="PF13386">
    <property type="entry name" value="DsbD_2"/>
    <property type="match status" value="1"/>
</dbReference>
<dbReference type="Proteomes" id="UP000754750">
    <property type="component" value="Unassembled WGS sequence"/>
</dbReference>